<protein>
    <submittedName>
        <fullName evidence="1">Uncharacterized protein</fullName>
    </submittedName>
</protein>
<reference evidence="1 2" key="1">
    <citation type="journal article" date="2020" name="Syst. Appl. Microbiol.">
        <title>Arthrospiribacter ruber gen. nov., sp. nov., a novel bacterium isolated from Arthrospira cultures.</title>
        <authorList>
            <person name="Waleron M."/>
            <person name="Misztak A."/>
            <person name="Waleron M.M."/>
            <person name="Furmaniak M."/>
            <person name="Mrozik A."/>
            <person name="Waleron K."/>
        </authorList>
    </citation>
    <scope>NUCLEOTIDE SEQUENCE [LARGE SCALE GENOMIC DNA]</scope>
    <source>
        <strain evidence="1 2">DPMB0001</strain>
    </source>
</reference>
<dbReference type="EMBL" id="RPHB01000012">
    <property type="protein sequence ID" value="MBW3470200.1"/>
    <property type="molecule type" value="Genomic_DNA"/>
</dbReference>
<dbReference type="RefSeq" id="WP_219293873.1">
    <property type="nucleotide sequence ID" value="NZ_RPHB01000012.1"/>
</dbReference>
<gene>
    <name evidence="1" type="ORF">EGN73_20645</name>
</gene>
<keyword evidence="2" id="KW-1185">Reference proteome</keyword>
<organism evidence="1 2">
    <name type="scientific">Arthrospiribacter ruber</name>
    <dbReference type="NCBI Taxonomy" id="2487934"/>
    <lineage>
        <taxon>Bacteria</taxon>
        <taxon>Pseudomonadati</taxon>
        <taxon>Bacteroidota</taxon>
        <taxon>Cytophagia</taxon>
        <taxon>Cytophagales</taxon>
        <taxon>Cyclobacteriaceae</taxon>
        <taxon>Arthrospiribacter</taxon>
    </lineage>
</organism>
<accession>A0A951MI75</accession>
<sequence length="444" mass="50816">MKHYLSISIVTLLGFSSCQESGQDELKEGLETMLKDQDPVAYENKLKELTLFMGEVFKDPEARRELFEFAEIEGNENDIEYSMKKLFTENINPLTRKHSAIVSSFFIKAENLRTTGETDFNEQELIDFINENDIGILAPYLYDNFDPESITELTVSWWTQEMETQGLEYDPGWEGETPGIPLKTISPSDFFFLKQESSEKNSLSHEIIFVNDDYAKENPTIVIGSFEENELMHLNGNDSELPPWDSGEIGNPDPQPSIRYPHEIGVNCSNLLPTDIVRFVMPDFQLTGNTRAWPWHNKITIWSASITTSPNHIVTNKKIVRGDFSIKKNFAPTLLTSFSQSNANVQIGMSYKKNTSSVSKFVNVSEENEEGEITNTTSVEFSQSKNRLIFTQSWNRCEELNWNYLADFDNGFIGPLGVHKFLIPRSGKEHYVRFTVVPQIVRFN</sequence>
<dbReference type="PROSITE" id="PS51257">
    <property type="entry name" value="PROKAR_LIPOPROTEIN"/>
    <property type="match status" value="1"/>
</dbReference>
<comment type="caution">
    <text evidence="1">The sequence shown here is derived from an EMBL/GenBank/DDBJ whole genome shotgun (WGS) entry which is preliminary data.</text>
</comment>
<proteinExistence type="predicted"/>
<dbReference type="Proteomes" id="UP000727490">
    <property type="component" value="Unassembled WGS sequence"/>
</dbReference>
<evidence type="ECO:0000313" key="1">
    <source>
        <dbReference type="EMBL" id="MBW3470200.1"/>
    </source>
</evidence>
<dbReference type="AlphaFoldDB" id="A0A951MI75"/>
<name>A0A951MI75_9BACT</name>
<evidence type="ECO:0000313" key="2">
    <source>
        <dbReference type="Proteomes" id="UP000727490"/>
    </source>
</evidence>